<keyword evidence="3" id="KW-1185">Reference proteome</keyword>
<gene>
    <name evidence="2" type="ORF">EGH25_11710</name>
</gene>
<dbReference type="InterPro" id="IPR037997">
    <property type="entry name" value="Dgk1-like"/>
</dbReference>
<evidence type="ECO:0000313" key="3">
    <source>
        <dbReference type="Proteomes" id="UP001149411"/>
    </source>
</evidence>
<proteinExistence type="predicted"/>
<accession>A0A9Q4C6D7</accession>
<dbReference type="Proteomes" id="UP001149411">
    <property type="component" value="Unassembled WGS sequence"/>
</dbReference>
<dbReference type="RefSeq" id="WP_266088815.1">
    <property type="nucleotide sequence ID" value="NZ_RKLV01000016.1"/>
</dbReference>
<dbReference type="PANTHER" id="PTHR31303">
    <property type="entry name" value="CTP-DEPENDENT DIACYLGLYCEROL KINASE 1"/>
    <property type="match status" value="1"/>
</dbReference>
<evidence type="ECO:0000313" key="2">
    <source>
        <dbReference type="EMBL" id="MCX2820015.1"/>
    </source>
</evidence>
<feature type="transmembrane region" description="Helical" evidence="1">
    <location>
        <begin position="21"/>
        <end position="39"/>
    </location>
</feature>
<name>A0A9Q4C6D7_9EURY</name>
<reference evidence="2" key="1">
    <citation type="submission" date="2022-09" db="EMBL/GenBank/DDBJ databases">
        <title>Haloadaptaus new haloarchaeum isolated from saline soil.</title>
        <authorList>
            <person name="Duran-Viseras A."/>
            <person name="Sanchez-Porro C."/>
            <person name="Ventosa A."/>
        </authorList>
    </citation>
    <scope>NUCLEOTIDE SEQUENCE</scope>
    <source>
        <strain evidence="2">F3-133</strain>
    </source>
</reference>
<sequence>MSLVETLGDRMSEEESIARRGVHSVSSVVGLAYVIGLLQWNEVQILTGVGFAVIVLLEFDRLVLGNSLLDPLYRDYEQESPAGYAYAISGMFLAVILFEPPIAVAAVFVLSFADPVVGLISPNELLRVKPVSILVAMFVASSVVILGTGALLPDALNAVSPVDAPLGNEFPPIELSYAQAVAGGIGATFADGVKFRVAGDKPIEPVEPGMEVKGYVVDDNVTIPLYSGVLMTAVALV</sequence>
<keyword evidence="1" id="KW-0812">Transmembrane</keyword>
<evidence type="ECO:0000256" key="1">
    <source>
        <dbReference type="SAM" id="Phobius"/>
    </source>
</evidence>
<keyword evidence="1" id="KW-0472">Membrane</keyword>
<organism evidence="2 3">
    <name type="scientific">Halorutilus salinus</name>
    <dbReference type="NCBI Taxonomy" id="2487751"/>
    <lineage>
        <taxon>Archaea</taxon>
        <taxon>Methanobacteriati</taxon>
        <taxon>Methanobacteriota</taxon>
        <taxon>Stenosarchaea group</taxon>
        <taxon>Halobacteria</taxon>
        <taxon>Halorutilales</taxon>
        <taxon>Halorutilaceae</taxon>
        <taxon>Halorutilus</taxon>
    </lineage>
</organism>
<dbReference type="EMBL" id="RKLV01000016">
    <property type="protein sequence ID" value="MCX2820015.1"/>
    <property type="molecule type" value="Genomic_DNA"/>
</dbReference>
<protein>
    <recommendedName>
        <fullName evidence="4">Dolichol kinase</fullName>
    </recommendedName>
</protein>
<comment type="caution">
    <text evidence="2">The sequence shown here is derived from an EMBL/GenBank/DDBJ whole genome shotgun (WGS) entry which is preliminary data.</text>
</comment>
<dbReference type="PANTHER" id="PTHR31303:SF1">
    <property type="entry name" value="CTP-DEPENDENT DIACYLGLYCEROL KINASE 1"/>
    <property type="match status" value="1"/>
</dbReference>
<feature type="transmembrane region" description="Helical" evidence="1">
    <location>
        <begin position="133"/>
        <end position="152"/>
    </location>
</feature>
<keyword evidence="1" id="KW-1133">Transmembrane helix</keyword>
<feature type="transmembrane region" description="Helical" evidence="1">
    <location>
        <begin position="45"/>
        <end position="64"/>
    </location>
</feature>
<dbReference type="AlphaFoldDB" id="A0A9Q4C6D7"/>
<dbReference type="GO" id="GO:0004143">
    <property type="term" value="F:ATP-dependent diacylglycerol kinase activity"/>
    <property type="evidence" value="ECO:0007669"/>
    <property type="project" value="InterPro"/>
</dbReference>
<feature type="transmembrane region" description="Helical" evidence="1">
    <location>
        <begin position="84"/>
        <end position="113"/>
    </location>
</feature>
<evidence type="ECO:0008006" key="4">
    <source>
        <dbReference type="Google" id="ProtNLM"/>
    </source>
</evidence>